<organism evidence="2 3">
    <name type="scientific">Sporisorium graminicola</name>
    <dbReference type="NCBI Taxonomy" id="280036"/>
    <lineage>
        <taxon>Eukaryota</taxon>
        <taxon>Fungi</taxon>
        <taxon>Dikarya</taxon>
        <taxon>Basidiomycota</taxon>
        <taxon>Ustilaginomycotina</taxon>
        <taxon>Ustilaginomycetes</taxon>
        <taxon>Ustilaginales</taxon>
        <taxon>Ustilaginaceae</taxon>
        <taxon>Sporisorium</taxon>
    </lineage>
</organism>
<protein>
    <submittedName>
        <fullName evidence="2">Uncharacterized protein</fullName>
    </submittedName>
</protein>
<feature type="compositionally biased region" description="Basic and acidic residues" evidence="1">
    <location>
        <begin position="303"/>
        <end position="314"/>
    </location>
</feature>
<dbReference type="EMBL" id="SRRM01000017">
    <property type="protein sequence ID" value="TKY86499.1"/>
    <property type="molecule type" value="Genomic_DNA"/>
</dbReference>
<dbReference type="RefSeq" id="XP_029738484.1">
    <property type="nucleotide sequence ID" value="XM_029885242.1"/>
</dbReference>
<feature type="compositionally biased region" description="Low complexity" evidence="1">
    <location>
        <begin position="208"/>
        <end position="225"/>
    </location>
</feature>
<keyword evidence="3" id="KW-1185">Reference proteome</keyword>
<feature type="region of interest" description="Disordered" evidence="1">
    <location>
        <begin position="631"/>
        <end position="654"/>
    </location>
</feature>
<comment type="caution">
    <text evidence="2">The sequence shown here is derived from an EMBL/GenBank/DDBJ whole genome shotgun (WGS) entry which is preliminary data.</text>
</comment>
<feature type="region of interest" description="Disordered" evidence="1">
    <location>
        <begin position="550"/>
        <end position="594"/>
    </location>
</feature>
<dbReference type="Proteomes" id="UP000306050">
    <property type="component" value="Chromosome SGRAM_4"/>
</dbReference>
<dbReference type="GeneID" id="40727543"/>
<name>A0A4V6ETG4_9BASI</name>
<evidence type="ECO:0000313" key="2">
    <source>
        <dbReference type="EMBL" id="TKY86499.1"/>
    </source>
</evidence>
<feature type="region of interest" description="Disordered" evidence="1">
    <location>
        <begin position="208"/>
        <end position="228"/>
    </location>
</feature>
<reference evidence="2 3" key="1">
    <citation type="submission" date="2019-05" db="EMBL/GenBank/DDBJ databases">
        <title>Sporisorium graminicola CBS 10092 draft sequencing and annotation.</title>
        <authorList>
            <person name="Solano-Gonzalez S."/>
            <person name="Caddick M.X."/>
            <person name="Darby A."/>
        </authorList>
    </citation>
    <scope>NUCLEOTIDE SEQUENCE [LARGE SCALE GENOMIC DNA]</scope>
    <source>
        <strain evidence="2 3">CBS 10092</strain>
    </source>
</reference>
<evidence type="ECO:0000313" key="3">
    <source>
        <dbReference type="Proteomes" id="UP000306050"/>
    </source>
</evidence>
<feature type="region of interest" description="Disordered" evidence="1">
    <location>
        <begin position="240"/>
        <end position="472"/>
    </location>
</feature>
<dbReference type="OrthoDB" id="2556360at2759"/>
<gene>
    <name evidence="2" type="ORF">EX895_004648</name>
</gene>
<sequence length="654" mass="72435">MASTNIAVSTDFPVRHYWLMSNGRRLMEEESVHVPYVTQPPLTKCIVVGVEGTSFSFRISKDAYPDGVHVYIRGAERGSWTWWLKAKPDYPYIYRSEEPKVTQYIPPYWEFDVGEWVFGRTNAVRAVVLGRDEFGEYDGKGTQTLYQVESIPPEWQGASQDAFLVERLNSISIRDDPSSSSPAPPIAAGLYPPLIEAPSVVSPVAGPTAPTAPTALQQATQHPQTGTSFDPLAAARLATGSRGVGITPPGSSGRGMKRACEGAWNSASTSLTSFRADKQRDCSPQEPRPYATPAAASTVRAGKQPERSARRPRQEVAPPILSHIRAGQHGHHSPQEPRQGQSRSRRQQSPHPGRVQGQVIKDQPETSLGPEQPGKSCDVGPAPIARQGLVRIPPRSAPTVSDDSDDDVPLDQLVRTSRRGTFARTYAHRVSPLPRRSGRLQSGKFSSTLSATPDAPSPAPDGRSVTPKKVDLTPRPYISNKADIDLLKSFWHLPRPVSGYYITAGPDVRADEQLDESDWLDESEDEDGQQWLTRKDMPEWMRLIVGPKAQEPDGQEIPDEPWRVRAMPEDAPLPVNSMRGKGKRRGKQVGSKLPELRKVGLTGVERSDLRFVDAAMQERWDRLLGRMEFEKSQAKTERIKQQKEKGARSLPCRR</sequence>
<feature type="compositionally biased region" description="Basic and acidic residues" evidence="1">
    <location>
        <begin position="631"/>
        <end position="647"/>
    </location>
</feature>
<dbReference type="AlphaFoldDB" id="A0A4V6ETG4"/>
<proteinExistence type="predicted"/>
<evidence type="ECO:0000256" key="1">
    <source>
        <dbReference type="SAM" id="MobiDB-lite"/>
    </source>
</evidence>
<accession>A0A4V6ETG4</accession>
<dbReference type="KEGG" id="sgra:EX895_004648"/>